<accession>T0K9V4</accession>
<keyword evidence="1" id="KW-1133">Transmembrane helix</keyword>
<feature type="transmembrane region" description="Helical" evidence="1">
    <location>
        <begin position="6"/>
        <end position="27"/>
    </location>
</feature>
<dbReference type="HOGENOM" id="CLU_2426879_0_0_1"/>
<keyword evidence="1" id="KW-0812">Transmembrane</keyword>
<evidence type="ECO:0000313" key="3">
    <source>
        <dbReference type="Proteomes" id="UP000015530"/>
    </source>
</evidence>
<reference evidence="3" key="1">
    <citation type="journal article" date="2013" name="Mol. Plant Microbe Interact.">
        <title>Global aspects of pacC regulation of pathogenicity genes in Colletotrichum gloeosporioides as revealed by transcriptome analysis.</title>
        <authorList>
            <person name="Alkan N."/>
            <person name="Meng X."/>
            <person name="Friedlander G."/>
            <person name="Reuveni E."/>
            <person name="Sukno S."/>
            <person name="Sherman A."/>
            <person name="Thon M."/>
            <person name="Fluhr R."/>
            <person name="Prusky D."/>
        </authorList>
    </citation>
    <scope>NUCLEOTIDE SEQUENCE [LARGE SCALE GENOMIC DNA]</scope>
    <source>
        <strain evidence="3">Cg-14</strain>
    </source>
</reference>
<gene>
    <name evidence="2" type="ORF">CGLO_10793</name>
</gene>
<sequence>MTVAVAGHLAIEVVVFVAIVVDVVRMANGAPRRKLSRFAKDRASCLRCASTGIAPRPSGPLGIWTFATHVGMSIDFSVPSTKPISPPVESH</sequence>
<dbReference type="AlphaFoldDB" id="T0K9V4"/>
<comment type="caution">
    <text evidence="2">The sequence shown here is derived from an EMBL/GenBank/DDBJ whole genome shotgun (WGS) entry which is preliminary data.</text>
</comment>
<proteinExistence type="predicted"/>
<dbReference type="EMBL" id="AMYD01002222">
    <property type="protein sequence ID" value="EQB49833.1"/>
    <property type="molecule type" value="Genomic_DNA"/>
</dbReference>
<protein>
    <submittedName>
        <fullName evidence="2">Uncharacterized protein</fullName>
    </submittedName>
</protein>
<keyword evidence="1" id="KW-0472">Membrane</keyword>
<evidence type="ECO:0000256" key="1">
    <source>
        <dbReference type="SAM" id="Phobius"/>
    </source>
</evidence>
<organism evidence="2 3">
    <name type="scientific">Colletotrichum gloeosporioides (strain Cg-14)</name>
    <name type="common">Anthracnose fungus</name>
    <name type="synonym">Glomerella cingulata</name>
    <dbReference type="NCBI Taxonomy" id="1237896"/>
    <lineage>
        <taxon>Eukaryota</taxon>
        <taxon>Fungi</taxon>
        <taxon>Dikarya</taxon>
        <taxon>Ascomycota</taxon>
        <taxon>Pezizomycotina</taxon>
        <taxon>Sordariomycetes</taxon>
        <taxon>Hypocreomycetidae</taxon>
        <taxon>Glomerellales</taxon>
        <taxon>Glomerellaceae</taxon>
        <taxon>Colletotrichum</taxon>
        <taxon>Colletotrichum gloeosporioides species complex</taxon>
    </lineage>
</organism>
<name>T0K9V4_COLGC</name>
<dbReference type="Proteomes" id="UP000015530">
    <property type="component" value="Unassembled WGS sequence"/>
</dbReference>
<evidence type="ECO:0000313" key="2">
    <source>
        <dbReference type="EMBL" id="EQB49833.1"/>
    </source>
</evidence>